<evidence type="ECO:0000256" key="8">
    <source>
        <dbReference type="ARBA" id="ARBA00048968"/>
    </source>
</evidence>
<gene>
    <name evidence="11" type="primary">pgeF</name>
    <name evidence="11" type="ORF">ENK44_04135</name>
</gene>
<sequence length="248" mass="27651">MQIKQFDIFGPFSSLLHAFSTRIGGVSRPPFHELNLGLHTADNRKNVEQNRRLFFDRLKISEQQVVFPEQVHSDHIEVVSCGGVIPRCDGLITVQKNVFLSVQTADCFPVFIFDPKQEVVALVHSGWRGTARNICGKAVGMMKDQFGSRAEDLLAAIGPGVQQTCYQVDEETAACFQDKYLIPDGIGHYKLDVQGCIVGQLKEAGIPIAQMEIDRACTHCADHKYYSYRRDGQNSGRMMGIIGISEML</sequence>
<dbReference type="InterPro" id="IPR038371">
    <property type="entry name" value="Cu_polyphenol_OxRdtase_sf"/>
</dbReference>
<comment type="caution">
    <text evidence="11">The sequence shown here is derived from an EMBL/GenBank/DDBJ whole genome shotgun (WGS) entry which is preliminary data.</text>
</comment>
<name>A0A7V4U061_CALAY</name>
<comment type="catalytic activity">
    <reaction evidence="9">
        <text>S-methyl-5'-thioadenosine + phosphate = 5-(methylsulfanyl)-alpha-D-ribose 1-phosphate + adenine</text>
        <dbReference type="Rhea" id="RHEA:11852"/>
        <dbReference type="ChEBI" id="CHEBI:16708"/>
        <dbReference type="ChEBI" id="CHEBI:17509"/>
        <dbReference type="ChEBI" id="CHEBI:43474"/>
        <dbReference type="ChEBI" id="CHEBI:58533"/>
        <dbReference type="EC" id="2.4.2.28"/>
    </reaction>
    <physiologicalReaction direction="left-to-right" evidence="9">
        <dbReference type="Rhea" id="RHEA:11853"/>
    </physiologicalReaction>
</comment>
<dbReference type="GO" id="GO:0017061">
    <property type="term" value="F:S-methyl-5-thioadenosine phosphorylase activity"/>
    <property type="evidence" value="ECO:0007669"/>
    <property type="project" value="UniProtKB-EC"/>
</dbReference>
<evidence type="ECO:0000256" key="7">
    <source>
        <dbReference type="ARBA" id="ARBA00047989"/>
    </source>
</evidence>
<dbReference type="Proteomes" id="UP000885779">
    <property type="component" value="Unassembled WGS sequence"/>
</dbReference>
<dbReference type="NCBIfam" id="TIGR00726">
    <property type="entry name" value="peptidoglycan editing factor PgeF"/>
    <property type="match status" value="1"/>
</dbReference>
<dbReference type="SUPFAM" id="SSF64438">
    <property type="entry name" value="CNF1/YfiH-like putative cysteine hydrolases"/>
    <property type="match status" value="1"/>
</dbReference>
<keyword evidence="5" id="KW-0378">Hydrolase</keyword>
<evidence type="ECO:0000256" key="9">
    <source>
        <dbReference type="ARBA" id="ARBA00049893"/>
    </source>
</evidence>
<dbReference type="Gene3D" id="3.60.140.10">
    <property type="entry name" value="CNF1/YfiH-like putative cysteine hydrolases"/>
    <property type="match status" value="1"/>
</dbReference>
<comment type="similarity">
    <text evidence="2 10">Belongs to the purine nucleoside phosphorylase YfiH/LACC1 family.</text>
</comment>
<keyword evidence="6" id="KW-0862">Zinc</keyword>
<dbReference type="InterPro" id="IPR011324">
    <property type="entry name" value="Cytotoxic_necrot_fac-like_cat"/>
</dbReference>
<dbReference type="PANTHER" id="PTHR30616">
    <property type="entry name" value="UNCHARACTERIZED PROTEIN YFIH"/>
    <property type="match status" value="1"/>
</dbReference>
<dbReference type="GO" id="GO:0016787">
    <property type="term" value="F:hydrolase activity"/>
    <property type="evidence" value="ECO:0007669"/>
    <property type="project" value="UniProtKB-KW"/>
</dbReference>
<keyword evidence="4" id="KW-0479">Metal-binding</keyword>
<evidence type="ECO:0000256" key="4">
    <source>
        <dbReference type="ARBA" id="ARBA00022723"/>
    </source>
</evidence>
<dbReference type="AlphaFoldDB" id="A0A7V4U061"/>
<evidence type="ECO:0000256" key="10">
    <source>
        <dbReference type="RuleBase" id="RU361274"/>
    </source>
</evidence>
<evidence type="ECO:0000256" key="6">
    <source>
        <dbReference type="ARBA" id="ARBA00022833"/>
    </source>
</evidence>
<organism evidence="11">
    <name type="scientific">Caldithrix abyssi</name>
    <dbReference type="NCBI Taxonomy" id="187145"/>
    <lineage>
        <taxon>Bacteria</taxon>
        <taxon>Pseudomonadati</taxon>
        <taxon>Calditrichota</taxon>
        <taxon>Calditrichia</taxon>
        <taxon>Calditrichales</taxon>
        <taxon>Calditrichaceae</taxon>
        <taxon>Caldithrix</taxon>
    </lineage>
</organism>
<evidence type="ECO:0000256" key="5">
    <source>
        <dbReference type="ARBA" id="ARBA00022801"/>
    </source>
</evidence>
<dbReference type="GO" id="GO:0005507">
    <property type="term" value="F:copper ion binding"/>
    <property type="evidence" value="ECO:0007669"/>
    <property type="project" value="TreeGrafter"/>
</dbReference>
<comment type="catalytic activity">
    <reaction evidence="1">
        <text>inosine + phosphate = alpha-D-ribose 1-phosphate + hypoxanthine</text>
        <dbReference type="Rhea" id="RHEA:27646"/>
        <dbReference type="ChEBI" id="CHEBI:17368"/>
        <dbReference type="ChEBI" id="CHEBI:17596"/>
        <dbReference type="ChEBI" id="CHEBI:43474"/>
        <dbReference type="ChEBI" id="CHEBI:57720"/>
        <dbReference type="EC" id="2.4.2.1"/>
    </reaction>
    <physiologicalReaction direction="left-to-right" evidence="1">
        <dbReference type="Rhea" id="RHEA:27647"/>
    </physiologicalReaction>
</comment>
<evidence type="ECO:0000256" key="3">
    <source>
        <dbReference type="ARBA" id="ARBA00022679"/>
    </source>
</evidence>
<protein>
    <recommendedName>
        <fullName evidence="10">Purine nucleoside phosphorylase</fullName>
    </recommendedName>
</protein>
<evidence type="ECO:0000256" key="1">
    <source>
        <dbReference type="ARBA" id="ARBA00000553"/>
    </source>
</evidence>
<keyword evidence="3" id="KW-0808">Transferase</keyword>
<accession>A0A7V4U061</accession>
<evidence type="ECO:0000313" key="11">
    <source>
        <dbReference type="EMBL" id="HGY54867.1"/>
    </source>
</evidence>
<dbReference type="PANTHER" id="PTHR30616:SF2">
    <property type="entry name" value="PURINE NUCLEOSIDE PHOSPHORYLASE LACC1"/>
    <property type="match status" value="1"/>
</dbReference>
<dbReference type="Pfam" id="PF02578">
    <property type="entry name" value="Cu-oxidase_4"/>
    <property type="match status" value="1"/>
</dbReference>
<reference evidence="11" key="1">
    <citation type="journal article" date="2020" name="mSystems">
        <title>Genome- and Community-Level Interaction Insights into Carbon Utilization and Element Cycling Functions of Hydrothermarchaeota in Hydrothermal Sediment.</title>
        <authorList>
            <person name="Zhou Z."/>
            <person name="Liu Y."/>
            <person name="Xu W."/>
            <person name="Pan J."/>
            <person name="Luo Z.H."/>
            <person name="Li M."/>
        </authorList>
    </citation>
    <scope>NUCLEOTIDE SEQUENCE [LARGE SCALE GENOMIC DNA]</scope>
    <source>
        <strain evidence="11">HyVt-577</strain>
    </source>
</reference>
<dbReference type="InterPro" id="IPR003730">
    <property type="entry name" value="Cu_polyphenol_OxRdtase"/>
</dbReference>
<evidence type="ECO:0000256" key="2">
    <source>
        <dbReference type="ARBA" id="ARBA00007353"/>
    </source>
</evidence>
<comment type="catalytic activity">
    <reaction evidence="7">
        <text>adenosine + H2O + H(+) = inosine + NH4(+)</text>
        <dbReference type="Rhea" id="RHEA:24408"/>
        <dbReference type="ChEBI" id="CHEBI:15377"/>
        <dbReference type="ChEBI" id="CHEBI:15378"/>
        <dbReference type="ChEBI" id="CHEBI:16335"/>
        <dbReference type="ChEBI" id="CHEBI:17596"/>
        <dbReference type="ChEBI" id="CHEBI:28938"/>
        <dbReference type="EC" id="3.5.4.4"/>
    </reaction>
    <physiologicalReaction direction="left-to-right" evidence="7">
        <dbReference type="Rhea" id="RHEA:24409"/>
    </physiologicalReaction>
</comment>
<proteinExistence type="inferred from homology"/>
<dbReference type="CDD" id="cd16833">
    <property type="entry name" value="YfiH"/>
    <property type="match status" value="1"/>
</dbReference>
<dbReference type="EMBL" id="DRQG01000034">
    <property type="protein sequence ID" value="HGY54867.1"/>
    <property type="molecule type" value="Genomic_DNA"/>
</dbReference>
<comment type="catalytic activity">
    <reaction evidence="8">
        <text>adenosine + phosphate = alpha-D-ribose 1-phosphate + adenine</text>
        <dbReference type="Rhea" id="RHEA:27642"/>
        <dbReference type="ChEBI" id="CHEBI:16335"/>
        <dbReference type="ChEBI" id="CHEBI:16708"/>
        <dbReference type="ChEBI" id="CHEBI:43474"/>
        <dbReference type="ChEBI" id="CHEBI:57720"/>
        <dbReference type="EC" id="2.4.2.1"/>
    </reaction>
    <physiologicalReaction direction="left-to-right" evidence="8">
        <dbReference type="Rhea" id="RHEA:27643"/>
    </physiologicalReaction>
</comment>